<sequence length="477" mass="52129">MKMNDNSYNSVISRRKEIMKASVGVDYDRYELDGIAFDYEALMKDTSYPIEEIRKIQAETGVGYTPLIELKNITRLVRSISEPGKGARIFLKDEATNPSGSFKDRRASISVARARELGFRGVIAATSGNYGAAVASQSMKRALKCIIVQECYDSKGRGQPEILEKARACEAYGAEVAQLTVGPELFYYFLLLLEETGFFNASLYTPYAIAGIETLGYEIAEQSQSVIGKNPDYVLATHAGGGNLTGTARGLLKAGADTTEIIGVSVDLSGLHMASDSDFNRKSFTTGHTGFGIPFAVLPDRSDVPRNAARALRYMDRYLLVTQGEVFYVTEMLARLEGLQRGPAGNTSLTAAIALAKELPEDKTIVVQETEYTGAGKLPSAQLTFARNNGIEIIRGDPISEDSPGKTISIPEGYSQIAYKEVNMTELRKSYIKQLLKQGVTLIESDYDYLSAELKISVAEAKQLVKEVSGNVDPEKR</sequence>
<dbReference type="InterPro" id="IPR050214">
    <property type="entry name" value="Cys_Synth/Cystath_Beta-Synth"/>
</dbReference>
<dbReference type="InterPro" id="IPR001926">
    <property type="entry name" value="TrpB-like_PALP"/>
</dbReference>
<dbReference type="InterPro" id="IPR053471">
    <property type="entry name" value="AKP_thiolase_beta"/>
</dbReference>
<evidence type="ECO:0000313" key="4">
    <source>
        <dbReference type="EMBL" id="KUK66814.1"/>
    </source>
</evidence>
<dbReference type="SUPFAM" id="SSF53686">
    <property type="entry name" value="Tryptophan synthase beta subunit-like PLP-dependent enzymes"/>
    <property type="match status" value="1"/>
</dbReference>
<gene>
    <name evidence="4" type="ORF">XD86_1039</name>
</gene>
<comment type="cofactor">
    <cofactor evidence="1">
        <name>pyridoxal 5'-phosphate</name>
        <dbReference type="ChEBI" id="CHEBI:597326"/>
    </cofactor>
</comment>
<dbReference type="AlphaFoldDB" id="A0A101GY88"/>
<accession>A0A101GY88</accession>
<evidence type="ECO:0000256" key="1">
    <source>
        <dbReference type="ARBA" id="ARBA00001933"/>
    </source>
</evidence>
<dbReference type="PATRIC" id="fig|1236046.6.peg.1237"/>
<comment type="caution">
    <text evidence="4">The sequence shown here is derived from an EMBL/GenBank/DDBJ whole genome shotgun (WGS) entry which is preliminary data.</text>
</comment>
<evidence type="ECO:0000256" key="2">
    <source>
        <dbReference type="ARBA" id="ARBA00022898"/>
    </source>
</evidence>
<dbReference type="InterPro" id="IPR036052">
    <property type="entry name" value="TrpB-like_PALP_sf"/>
</dbReference>
<dbReference type="Proteomes" id="UP000054260">
    <property type="component" value="Unassembled WGS sequence"/>
</dbReference>
<dbReference type="GO" id="GO:1901605">
    <property type="term" value="P:alpha-amino acid metabolic process"/>
    <property type="evidence" value="ECO:0007669"/>
    <property type="project" value="UniProtKB-ARBA"/>
</dbReference>
<feature type="domain" description="Tryptophan synthase beta chain-like PALP" evidence="3">
    <location>
        <begin position="60"/>
        <end position="367"/>
    </location>
</feature>
<proteinExistence type="predicted"/>
<keyword evidence="2" id="KW-0663">Pyridoxal phosphate</keyword>
<evidence type="ECO:0000313" key="5">
    <source>
        <dbReference type="Proteomes" id="UP000054260"/>
    </source>
</evidence>
<organism evidence="4 5">
    <name type="scientific">Mesotoga infera</name>
    <dbReference type="NCBI Taxonomy" id="1236046"/>
    <lineage>
        <taxon>Bacteria</taxon>
        <taxon>Thermotogati</taxon>
        <taxon>Thermotogota</taxon>
        <taxon>Thermotogae</taxon>
        <taxon>Kosmotogales</taxon>
        <taxon>Kosmotogaceae</taxon>
        <taxon>Mesotoga</taxon>
    </lineage>
</organism>
<name>A0A101GY88_9BACT</name>
<reference evidence="5" key="1">
    <citation type="journal article" date="2015" name="MBio">
        <title>Genome-Resolved Metagenomic Analysis Reveals Roles for Candidate Phyla and Other Microbial Community Members in Biogeochemical Transformations in Oil Reservoirs.</title>
        <authorList>
            <person name="Hu P."/>
            <person name="Tom L."/>
            <person name="Singh A."/>
            <person name="Thomas B.C."/>
            <person name="Baker B.J."/>
            <person name="Piceno Y.M."/>
            <person name="Andersen G.L."/>
            <person name="Banfield J.F."/>
        </authorList>
    </citation>
    <scope>NUCLEOTIDE SEQUENCE [LARGE SCALE GENOMIC DNA]</scope>
</reference>
<protein>
    <submittedName>
        <fullName evidence="4">Cysteine synthase</fullName>
    </submittedName>
</protein>
<dbReference type="PANTHER" id="PTHR10314">
    <property type="entry name" value="CYSTATHIONINE BETA-SYNTHASE"/>
    <property type="match status" value="1"/>
</dbReference>
<dbReference type="Gene3D" id="3.40.50.1100">
    <property type="match status" value="2"/>
</dbReference>
<dbReference type="EMBL" id="LGGH01000165">
    <property type="protein sequence ID" value="KUK66814.1"/>
    <property type="molecule type" value="Genomic_DNA"/>
</dbReference>
<evidence type="ECO:0000259" key="3">
    <source>
        <dbReference type="Pfam" id="PF00291"/>
    </source>
</evidence>
<dbReference type="CDD" id="cd00640">
    <property type="entry name" value="Trp-synth-beta_II"/>
    <property type="match status" value="1"/>
</dbReference>
<dbReference type="NCBIfam" id="NF040741">
    <property type="entry name" value="ornith_OrtB"/>
    <property type="match status" value="1"/>
</dbReference>
<dbReference type="Pfam" id="PF00291">
    <property type="entry name" value="PALP"/>
    <property type="match status" value="1"/>
</dbReference>